<accession>A0AA49JIB9</accession>
<reference evidence="1" key="2">
    <citation type="journal article" date="2024" name="Antonie Van Leeuwenhoek">
        <title>Roseihalotalea indica gen. nov., sp. nov., a halophilic Bacteroidetes from mesopelagic Southwest Indian Ocean with higher carbohydrate metabolic potential.</title>
        <authorList>
            <person name="Chen B."/>
            <person name="Zhang M."/>
            <person name="Lin D."/>
            <person name="Ye J."/>
            <person name="Tang K."/>
        </authorList>
    </citation>
    <scope>NUCLEOTIDE SEQUENCE</scope>
    <source>
        <strain evidence="1">TK19036</strain>
    </source>
</reference>
<evidence type="ECO:0000313" key="1">
    <source>
        <dbReference type="EMBL" id="WKN34257.1"/>
    </source>
</evidence>
<reference evidence="1" key="1">
    <citation type="journal article" date="2023" name="Comput. Struct. Biotechnol. J.">
        <title>Discovery of a novel marine Bacteroidetes with a rich repertoire of carbohydrate-active enzymes.</title>
        <authorList>
            <person name="Chen B."/>
            <person name="Liu G."/>
            <person name="Chen Q."/>
            <person name="Wang H."/>
            <person name="Liu L."/>
            <person name="Tang K."/>
        </authorList>
    </citation>
    <scope>NUCLEOTIDE SEQUENCE</scope>
    <source>
        <strain evidence="1">TK19036</strain>
    </source>
</reference>
<name>A0AA49JIB9_9BACT</name>
<dbReference type="AlphaFoldDB" id="A0AA49JIB9"/>
<protein>
    <submittedName>
        <fullName evidence="1">Ferritin-like domain-containing protein</fullName>
    </submittedName>
</protein>
<dbReference type="InterPro" id="IPR009078">
    <property type="entry name" value="Ferritin-like_SF"/>
</dbReference>
<gene>
    <name evidence="1" type="ORF">K4G66_17915</name>
</gene>
<organism evidence="1">
    <name type="scientific">Roseihalotalea indica</name>
    <dbReference type="NCBI Taxonomy" id="2867963"/>
    <lineage>
        <taxon>Bacteria</taxon>
        <taxon>Pseudomonadati</taxon>
        <taxon>Bacteroidota</taxon>
        <taxon>Cytophagia</taxon>
        <taxon>Cytophagales</taxon>
        <taxon>Catalimonadaceae</taxon>
        <taxon>Roseihalotalea</taxon>
    </lineage>
</organism>
<dbReference type="EMBL" id="CP120682">
    <property type="protein sequence ID" value="WKN34257.1"/>
    <property type="molecule type" value="Genomic_DNA"/>
</dbReference>
<dbReference type="Pfam" id="PF13668">
    <property type="entry name" value="Ferritin_2"/>
    <property type="match status" value="1"/>
</dbReference>
<sequence length="274" mass="29033">MNIFQFIQQFGTNDLTEVSTQKVASRREAFRMLGASGKKLAAVAVPFGLAGGLSQTARAQSMESTVTDTLNFALLLEYLEDDFYRQGLDKGDIPSGKDMSIFQQISKHESAHVAFLKTAISGAGATPIEFPEGGFDFTAGGAFPDPFASGNYAVFLALSQAFEDTGVRAYKGQAGNLVDNATVLTAALQIHSVEARHASEVRRLRGEKGWITQAERGTGMPSATDAVYAGEDNLIQGGVDVTTVTTVGADGVTEAYDEPLSKEDVTAIASLFLG</sequence>
<dbReference type="SUPFAM" id="SSF47240">
    <property type="entry name" value="Ferritin-like"/>
    <property type="match status" value="1"/>
</dbReference>
<proteinExistence type="predicted"/>